<feature type="transmembrane region" description="Helical" evidence="5">
    <location>
        <begin position="173"/>
        <end position="193"/>
    </location>
</feature>
<keyword evidence="3 5" id="KW-1133">Transmembrane helix</keyword>
<evidence type="ECO:0000313" key="6">
    <source>
        <dbReference type="EMBL" id="MFC7363397.1"/>
    </source>
</evidence>
<gene>
    <name evidence="6" type="ORF">ACFQO6_24205</name>
</gene>
<evidence type="ECO:0000256" key="5">
    <source>
        <dbReference type="SAM" id="Phobius"/>
    </source>
</evidence>
<dbReference type="RefSeq" id="WP_255889260.1">
    <property type="nucleotide sequence ID" value="NZ_JAFMZM010000002.1"/>
</dbReference>
<dbReference type="EMBL" id="JBHTCH010000030">
    <property type="protein sequence ID" value="MFC7363397.1"/>
    <property type="molecule type" value="Genomic_DNA"/>
</dbReference>
<feature type="transmembrane region" description="Helical" evidence="5">
    <location>
        <begin position="37"/>
        <end position="56"/>
    </location>
</feature>
<evidence type="ECO:0000256" key="1">
    <source>
        <dbReference type="ARBA" id="ARBA00004141"/>
    </source>
</evidence>
<evidence type="ECO:0008006" key="8">
    <source>
        <dbReference type="Google" id="ProtNLM"/>
    </source>
</evidence>
<feature type="transmembrane region" description="Helical" evidence="5">
    <location>
        <begin position="115"/>
        <end position="134"/>
    </location>
</feature>
<dbReference type="Proteomes" id="UP001596524">
    <property type="component" value="Unassembled WGS sequence"/>
</dbReference>
<evidence type="ECO:0000256" key="3">
    <source>
        <dbReference type="ARBA" id="ARBA00022989"/>
    </source>
</evidence>
<keyword evidence="4 5" id="KW-0472">Membrane</keyword>
<dbReference type="SUPFAM" id="SSF81324">
    <property type="entry name" value="Voltage-gated potassium channels"/>
    <property type="match status" value="1"/>
</dbReference>
<protein>
    <recommendedName>
        <fullName evidence="8">Voltage-gated potassium channel</fullName>
    </recommendedName>
</protein>
<evidence type="ECO:0000313" key="7">
    <source>
        <dbReference type="Proteomes" id="UP001596524"/>
    </source>
</evidence>
<evidence type="ECO:0000256" key="2">
    <source>
        <dbReference type="ARBA" id="ARBA00022692"/>
    </source>
</evidence>
<keyword evidence="7" id="KW-1185">Reference proteome</keyword>
<reference evidence="7" key="1">
    <citation type="journal article" date="2019" name="Int. J. Syst. Evol. Microbiol.">
        <title>The Global Catalogue of Microorganisms (GCM) 10K type strain sequencing project: providing services to taxonomists for standard genome sequencing and annotation.</title>
        <authorList>
            <consortium name="The Broad Institute Genomics Platform"/>
            <consortium name="The Broad Institute Genome Sequencing Center for Infectious Disease"/>
            <person name="Wu L."/>
            <person name="Ma J."/>
        </authorList>
    </citation>
    <scope>NUCLEOTIDE SEQUENCE [LARGE SCALE GENOMIC DNA]</scope>
    <source>
        <strain evidence="7">FCH27</strain>
    </source>
</reference>
<comment type="subcellular location">
    <subcellularLocation>
        <location evidence="1">Membrane</location>
        <topology evidence="1">Multi-pass membrane protein</topology>
    </subcellularLocation>
</comment>
<sequence length="204" mass="22251">MARRLDRPMGVLGLLFVLVLTGQLVVTTPGWSQAFSVAGWVLWGTFVAEFALRAYVARDQRRFWRRNWWQLLFLVLPFLRFTRAMRLLRTARIGGVVSATVRGSRSAGRLLSGRVSWLAVTTTVVVVGSSQFLFVTGTFTDYTRALHGAALATVTGEPLAAEGAVARVSEVVLGVYSVAVFATLAGAVGAFFLQRSDRPKESAP</sequence>
<keyword evidence="2 5" id="KW-0812">Transmembrane</keyword>
<evidence type="ECO:0000256" key="4">
    <source>
        <dbReference type="ARBA" id="ARBA00023136"/>
    </source>
</evidence>
<name>A0ABW2N7Z8_9ACTN</name>
<comment type="caution">
    <text evidence="6">The sequence shown here is derived from an EMBL/GenBank/DDBJ whole genome shotgun (WGS) entry which is preliminary data.</text>
</comment>
<dbReference type="InterPro" id="IPR027359">
    <property type="entry name" value="Volt_channel_dom_sf"/>
</dbReference>
<accession>A0ABW2N7Z8</accession>
<organism evidence="6 7">
    <name type="scientific">Nocardioides astragali</name>
    <dbReference type="NCBI Taxonomy" id="1776736"/>
    <lineage>
        <taxon>Bacteria</taxon>
        <taxon>Bacillati</taxon>
        <taxon>Actinomycetota</taxon>
        <taxon>Actinomycetes</taxon>
        <taxon>Propionibacteriales</taxon>
        <taxon>Nocardioidaceae</taxon>
        <taxon>Nocardioides</taxon>
    </lineage>
</organism>
<dbReference type="Gene3D" id="1.20.120.350">
    <property type="entry name" value="Voltage-gated potassium channels. Chain C"/>
    <property type="match status" value="1"/>
</dbReference>
<proteinExistence type="predicted"/>